<name>A0A2T3NIH5_9GAMM</name>
<dbReference type="RefSeq" id="WP_036817370.1">
    <property type="nucleotide sequence ID" value="NZ_JGVO01000071.1"/>
</dbReference>
<organism evidence="1 2">
    <name type="scientific">Photobacterium sanctipauli</name>
    <dbReference type="NCBI Taxonomy" id="1342794"/>
    <lineage>
        <taxon>Bacteria</taxon>
        <taxon>Pseudomonadati</taxon>
        <taxon>Pseudomonadota</taxon>
        <taxon>Gammaproteobacteria</taxon>
        <taxon>Vibrionales</taxon>
        <taxon>Vibrionaceae</taxon>
        <taxon>Photobacterium</taxon>
    </lineage>
</organism>
<evidence type="ECO:0000313" key="2">
    <source>
        <dbReference type="Proteomes" id="UP000241771"/>
    </source>
</evidence>
<dbReference type="AlphaFoldDB" id="A0A2T3NIH5"/>
<sequence length="171" mass="19752">MAGLNSQMILDTRVLEKFSQLPVELAKAARRAVVKTNRWLRAVSMADLGYELSIDSKAMKTRYRVYQRGHTSKLWVGVREVGVHRLGKPVQGRDGVTVGRHFYKGAFISPMDSDQLLVFRRQSRARKSIKLVTMDISEQSEEIIESYLPELNRKFEEHFHHEFKFVLSSAK</sequence>
<dbReference type="EMBL" id="PYMA01000018">
    <property type="protein sequence ID" value="PSW14781.1"/>
    <property type="molecule type" value="Genomic_DNA"/>
</dbReference>
<accession>A0A2T3NIH5</accession>
<dbReference type="OrthoDB" id="5875796at2"/>
<comment type="caution">
    <text evidence="1">The sequence shown here is derived from an EMBL/GenBank/DDBJ whole genome shotgun (WGS) entry which is preliminary data.</text>
</comment>
<evidence type="ECO:0000313" key="1">
    <source>
        <dbReference type="EMBL" id="PSW14781.1"/>
    </source>
</evidence>
<proteinExistence type="predicted"/>
<protein>
    <submittedName>
        <fullName evidence="1">Phage tail protein</fullName>
    </submittedName>
</protein>
<gene>
    <name evidence="1" type="ORF">C9I98_21590</name>
</gene>
<keyword evidence="2" id="KW-1185">Reference proteome</keyword>
<dbReference type="Proteomes" id="UP000241771">
    <property type="component" value="Unassembled WGS sequence"/>
</dbReference>
<reference evidence="1 2" key="1">
    <citation type="submission" date="2018-01" db="EMBL/GenBank/DDBJ databases">
        <title>Whole genome sequencing of Histamine producing bacteria.</title>
        <authorList>
            <person name="Butler K."/>
        </authorList>
    </citation>
    <scope>NUCLEOTIDE SEQUENCE [LARGE SCALE GENOMIC DNA]</scope>
    <source>
        <strain evidence="1 2">DSM 100436</strain>
    </source>
</reference>